<gene>
    <name evidence="5" type="ORF">OTI717_LOCUS14776</name>
</gene>
<keyword evidence="1" id="KW-0677">Repeat</keyword>
<dbReference type="EMBL" id="CAJOAX010001679">
    <property type="protein sequence ID" value="CAF3736814.1"/>
    <property type="molecule type" value="Genomic_DNA"/>
</dbReference>
<dbReference type="PANTHER" id="PTHR46035">
    <property type="entry name" value="TETRATRICOPEPTIDE REPEAT PROTEIN 4"/>
    <property type="match status" value="1"/>
</dbReference>
<dbReference type="InterPro" id="IPR044059">
    <property type="entry name" value="Csn1/TTC4_wheel"/>
</dbReference>
<dbReference type="Pfam" id="PF18972">
    <property type="entry name" value="Wheel"/>
    <property type="match status" value="1"/>
</dbReference>
<evidence type="ECO:0000256" key="1">
    <source>
        <dbReference type="ARBA" id="ARBA00022737"/>
    </source>
</evidence>
<evidence type="ECO:0000313" key="6">
    <source>
        <dbReference type="Proteomes" id="UP000663823"/>
    </source>
</evidence>
<accession>A0A818XGJ1</accession>
<dbReference type="CDD" id="cd21380">
    <property type="entry name" value="CTWD_Cns1"/>
    <property type="match status" value="1"/>
</dbReference>
<dbReference type="Gene3D" id="1.25.40.10">
    <property type="entry name" value="Tetratricopeptide repeat domain"/>
    <property type="match status" value="1"/>
</dbReference>
<evidence type="ECO:0000313" key="5">
    <source>
        <dbReference type="EMBL" id="CAF3736814.1"/>
    </source>
</evidence>
<proteinExistence type="predicted"/>
<protein>
    <recommendedName>
        <fullName evidence="4">Cns1/TTC4 wheel domain-containing protein</fullName>
    </recommendedName>
</protein>
<reference evidence="5" key="1">
    <citation type="submission" date="2021-02" db="EMBL/GenBank/DDBJ databases">
        <authorList>
            <person name="Nowell W R."/>
        </authorList>
    </citation>
    <scope>NUCLEOTIDE SEQUENCE</scope>
</reference>
<dbReference type="GO" id="GO:0051879">
    <property type="term" value="F:Hsp90 protein binding"/>
    <property type="evidence" value="ECO:0007669"/>
    <property type="project" value="InterPro"/>
</dbReference>
<feature type="region of interest" description="Disordered" evidence="3">
    <location>
        <begin position="187"/>
        <end position="207"/>
    </location>
</feature>
<dbReference type="GO" id="GO:0030544">
    <property type="term" value="F:Hsp70 protein binding"/>
    <property type="evidence" value="ECO:0007669"/>
    <property type="project" value="TreeGrafter"/>
</dbReference>
<organism evidence="5 6">
    <name type="scientific">Rotaria sordida</name>
    <dbReference type="NCBI Taxonomy" id="392033"/>
    <lineage>
        <taxon>Eukaryota</taxon>
        <taxon>Metazoa</taxon>
        <taxon>Spiralia</taxon>
        <taxon>Gnathifera</taxon>
        <taxon>Rotifera</taxon>
        <taxon>Eurotatoria</taxon>
        <taxon>Bdelloidea</taxon>
        <taxon>Philodinida</taxon>
        <taxon>Philodinidae</taxon>
        <taxon>Rotaria</taxon>
    </lineage>
</organism>
<dbReference type="Proteomes" id="UP000663823">
    <property type="component" value="Unassembled WGS sequence"/>
</dbReference>
<dbReference type="InterPro" id="IPR011990">
    <property type="entry name" value="TPR-like_helical_dom_sf"/>
</dbReference>
<keyword evidence="2" id="KW-0802">TPR repeat</keyword>
<dbReference type="GO" id="GO:0005634">
    <property type="term" value="C:nucleus"/>
    <property type="evidence" value="ECO:0007669"/>
    <property type="project" value="TreeGrafter"/>
</dbReference>
<sequence>MATPTPEELDRQLDVFIDKLVEDKDQLPTGELDDAFWKDLERHPFFLKEIPDDGAELHPATEALQALKWDDDDDTPLDKANKFKDEGNKYYQFKKYRNAIIAYTEGIKQRCTDPTINAILFCNRATANFYLGNILLGNYRSALRDCVFSRKCKPDHLKAFIKGAESCMKLERYKDVQTWCSTGLTKEKERDERKQQGRERKQKSEHDKVLNAIRQRNIHLQEDPSIDIFNINANPAGSCVQLNESNQLLTFPVVFLYPEYIQTDYIKEFHENTKLSDQLSVMFESRPPWDEEGKYTLDRIGIYYEDRNKHELKMISSNKTLLEVLQLPGYIVQLGMPSFIIMVPDSPFAKHYLKMYSTL</sequence>
<evidence type="ECO:0000256" key="2">
    <source>
        <dbReference type="ARBA" id="ARBA00022803"/>
    </source>
</evidence>
<dbReference type="GO" id="GO:0006457">
    <property type="term" value="P:protein folding"/>
    <property type="evidence" value="ECO:0007669"/>
    <property type="project" value="TreeGrafter"/>
</dbReference>
<evidence type="ECO:0000256" key="3">
    <source>
        <dbReference type="SAM" id="MobiDB-lite"/>
    </source>
</evidence>
<dbReference type="GO" id="GO:0005829">
    <property type="term" value="C:cytosol"/>
    <property type="evidence" value="ECO:0007669"/>
    <property type="project" value="TreeGrafter"/>
</dbReference>
<dbReference type="AlphaFoldDB" id="A0A818XGJ1"/>
<evidence type="ECO:0000259" key="4">
    <source>
        <dbReference type="Pfam" id="PF18972"/>
    </source>
</evidence>
<comment type="caution">
    <text evidence="5">The sequence shown here is derived from an EMBL/GenBank/DDBJ whole genome shotgun (WGS) entry which is preliminary data.</text>
</comment>
<dbReference type="SUPFAM" id="SSF48452">
    <property type="entry name" value="TPR-like"/>
    <property type="match status" value="1"/>
</dbReference>
<feature type="domain" description="Cns1/TTC4 wheel" evidence="4">
    <location>
        <begin position="245"/>
        <end position="344"/>
    </location>
</feature>
<name>A0A818XGJ1_9BILA</name>
<dbReference type="PANTHER" id="PTHR46035:SF1">
    <property type="entry name" value="TETRATRICOPEPTIDE REPEAT PROTEIN 4"/>
    <property type="match status" value="1"/>
</dbReference>